<dbReference type="Gene3D" id="2.60.120.260">
    <property type="entry name" value="Galactose-binding domain-like"/>
    <property type="match status" value="1"/>
</dbReference>
<feature type="domain" description="EGF-like" evidence="18">
    <location>
        <begin position="476"/>
        <end position="511"/>
    </location>
</feature>
<keyword evidence="13" id="KW-0245">EGF-like domain</keyword>
<reference evidence="20" key="1">
    <citation type="journal article" date="2008" name="Nature">
        <title>The amphioxus genome and the evolution of the chordate karyotype.</title>
        <authorList>
            <consortium name="US DOE Joint Genome Institute (JGI-PGF)"/>
            <person name="Putnam N.H."/>
            <person name="Butts T."/>
            <person name="Ferrier D.E.K."/>
            <person name="Furlong R.F."/>
            <person name="Hellsten U."/>
            <person name="Kawashima T."/>
            <person name="Robinson-Rechavi M."/>
            <person name="Shoguchi E."/>
            <person name="Terry A."/>
            <person name="Yu J.-K."/>
            <person name="Benito-Gutierrez E.L."/>
            <person name="Dubchak I."/>
            <person name="Garcia-Fernandez J."/>
            <person name="Gibson-Brown J.J."/>
            <person name="Grigoriev I.V."/>
            <person name="Horton A.C."/>
            <person name="de Jong P.J."/>
            <person name="Jurka J."/>
            <person name="Kapitonov V.V."/>
            <person name="Kohara Y."/>
            <person name="Kuroki Y."/>
            <person name="Lindquist E."/>
            <person name="Lucas S."/>
            <person name="Osoegawa K."/>
            <person name="Pennacchio L.A."/>
            <person name="Salamov A.A."/>
            <person name="Satou Y."/>
            <person name="Sauka-Spengler T."/>
            <person name="Schmutz J."/>
            <person name="Shin-I T."/>
            <person name="Toyoda A."/>
            <person name="Bronner-Fraser M."/>
            <person name="Fujiyama A."/>
            <person name="Holland L.Z."/>
            <person name="Holland P.W.H."/>
            <person name="Satoh N."/>
            <person name="Rokhsar D.S."/>
        </authorList>
    </citation>
    <scope>NUCLEOTIDE SEQUENCE [LARGE SCALE GENOMIC DNA]</scope>
    <source>
        <strain evidence="20">S238N-H82</strain>
        <tissue evidence="20">Testes</tissue>
    </source>
</reference>
<keyword evidence="12" id="KW-0325">Glycoprotein</keyword>
<feature type="transmembrane region" description="Helical" evidence="16">
    <location>
        <begin position="62"/>
        <end position="84"/>
    </location>
</feature>
<keyword evidence="2" id="KW-0433">Leucine-rich repeat</keyword>
<dbReference type="eggNOG" id="KOG0619">
    <property type="taxonomic scope" value="Eukaryota"/>
</dbReference>
<dbReference type="InterPro" id="IPR000436">
    <property type="entry name" value="Sushi_SCR_CCP_dom"/>
</dbReference>
<keyword evidence="4" id="KW-0732">Signal</keyword>
<feature type="transmembrane region" description="Helical" evidence="16">
    <location>
        <begin position="771"/>
        <end position="795"/>
    </location>
</feature>
<feature type="domain" description="Sushi" evidence="19">
    <location>
        <begin position="646"/>
        <end position="704"/>
    </location>
</feature>
<dbReference type="PROSITE" id="PS51450">
    <property type="entry name" value="LRR"/>
    <property type="match status" value="10"/>
</dbReference>
<keyword evidence="7" id="KW-0418">Kinase</keyword>
<dbReference type="FunFam" id="3.80.10.10:FF:000770">
    <property type="entry name" value="Uncharacterized protein"/>
    <property type="match status" value="1"/>
</dbReference>
<dbReference type="SMART" id="SM00369">
    <property type="entry name" value="LRR_TYP"/>
    <property type="match status" value="12"/>
</dbReference>
<evidence type="ECO:0000259" key="19">
    <source>
        <dbReference type="PROSITE" id="PS50923"/>
    </source>
</evidence>
<evidence type="ECO:0000259" key="17">
    <source>
        <dbReference type="PROSITE" id="PS50011"/>
    </source>
</evidence>
<feature type="disulfide bond" evidence="14">
    <location>
        <begin position="675"/>
        <end position="702"/>
    </location>
</feature>
<keyword evidence="14" id="KW-0768">Sushi</keyword>
<evidence type="ECO:0000256" key="14">
    <source>
        <dbReference type="PROSITE-ProRule" id="PRU00302"/>
    </source>
</evidence>
<dbReference type="CDD" id="cd00192">
    <property type="entry name" value="PTKc"/>
    <property type="match status" value="1"/>
</dbReference>
<dbReference type="InterPro" id="IPR011009">
    <property type="entry name" value="Kinase-like_dom_sf"/>
</dbReference>
<dbReference type="AlphaFoldDB" id="C3ZRN6"/>
<evidence type="ECO:0000256" key="6">
    <source>
        <dbReference type="ARBA" id="ARBA00022741"/>
    </source>
</evidence>
<dbReference type="GO" id="GO:0005524">
    <property type="term" value="F:ATP binding"/>
    <property type="evidence" value="ECO:0007669"/>
    <property type="project" value="UniProtKB-UniRule"/>
</dbReference>
<evidence type="ECO:0000256" key="10">
    <source>
        <dbReference type="ARBA" id="ARBA00023157"/>
    </source>
</evidence>
<dbReference type="PANTHER" id="PTHR24366:SF161">
    <property type="entry name" value="TIR DOMAIN-CONTAINING PROTEIN"/>
    <property type="match status" value="1"/>
</dbReference>
<feature type="domain" description="Protein kinase" evidence="17">
    <location>
        <begin position="849"/>
        <end position="1119"/>
    </location>
</feature>
<evidence type="ECO:0000313" key="20">
    <source>
        <dbReference type="EMBL" id="EEN44836.1"/>
    </source>
</evidence>
<evidence type="ECO:0000256" key="9">
    <source>
        <dbReference type="ARBA" id="ARBA00023137"/>
    </source>
</evidence>
<dbReference type="Gene3D" id="3.80.10.10">
    <property type="entry name" value="Ribonuclease Inhibitor"/>
    <property type="match status" value="3"/>
</dbReference>
<dbReference type="FunFam" id="3.30.200.20:FF:001147">
    <property type="entry name" value="Uncharacterized protein"/>
    <property type="match status" value="1"/>
</dbReference>
<dbReference type="InterPro" id="IPR001245">
    <property type="entry name" value="Ser-Thr/Tyr_kinase_cat_dom"/>
</dbReference>
<dbReference type="PRINTS" id="PR00109">
    <property type="entry name" value="TYRKINASE"/>
</dbReference>
<dbReference type="GO" id="GO:0004713">
    <property type="term" value="F:protein tyrosine kinase activity"/>
    <property type="evidence" value="ECO:0007669"/>
    <property type="project" value="UniProtKB-KW"/>
</dbReference>
<dbReference type="InterPro" id="IPR008979">
    <property type="entry name" value="Galactose-bd-like_sf"/>
</dbReference>
<feature type="disulfide bond" evidence="13">
    <location>
        <begin position="501"/>
        <end position="510"/>
    </location>
</feature>
<dbReference type="Gene3D" id="3.30.200.20">
    <property type="entry name" value="Phosphorylase Kinase, domain 1"/>
    <property type="match status" value="1"/>
</dbReference>
<keyword evidence="16" id="KW-0812">Transmembrane</keyword>
<evidence type="ECO:0000256" key="3">
    <source>
        <dbReference type="ARBA" id="ARBA00022679"/>
    </source>
</evidence>
<dbReference type="InterPro" id="IPR017441">
    <property type="entry name" value="Protein_kinase_ATP_BS"/>
</dbReference>
<dbReference type="InParanoid" id="C3ZRN6"/>
<evidence type="ECO:0000256" key="1">
    <source>
        <dbReference type="ARBA" id="ARBA00004479"/>
    </source>
</evidence>
<dbReference type="CDD" id="cd00033">
    <property type="entry name" value="CCP"/>
    <property type="match status" value="3"/>
</dbReference>
<evidence type="ECO:0000256" key="13">
    <source>
        <dbReference type="PROSITE-ProRule" id="PRU00076"/>
    </source>
</evidence>
<dbReference type="FunFam" id="3.80.10.10:FF:001164">
    <property type="entry name" value="GH01279p"/>
    <property type="match status" value="1"/>
</dbReference>
<keyword evidence="5" id="KW-0677">Repeat</keyword>
<evidence type="ECO:0000256" key="15">
    <source>
        <dbReference type="PROSITE-ProRule" id="PRU10141"/>
    </source>
</evidence>
<evidence type="ECO:0000259" key="18">
    <source>
        <dbReference type="PROSITE" id="PS50026"/>
    </source>
</evidence>
<dbReference type="InterPro" id="IPR000719">
    <property type="entry name" value="Prot_kinase_dom"/>
</dbReference>
<accession>C3ZRN6</accession>
<protein>
    <recommendedName>
        <fullName evidence="21">Receptor protein-tyrosine kinase</fullName>
    </recommendedName>
</protein>
<evidence type="ECO:0000256" key="4">
    <source>
        <dbReference type="ARBA" id="ARBA00022729"/>
    </source>
</evidence>
<dbReference type="SUPFAM" id="SSF57535">
    <property type="entry name" value="Complement control module/SCR domain"/>
    <property type="match status" value="3"/>
</dbReference>
<dbReference type="Pfam" id="PF07714">
    <property type="entry name" value="PK_Tyr_Ser-Thr"/>
    <property type="match status" value="1"/>
</dbReference>
<dbReference type="GO" id="GO:0016020">
    <property type="term" value="C:membrane"/>
    <property type="evidence" value="ECO:0007669"/>
    <property type="project" value="UniProtKB-SubCell"/>
</dbReference>
<keyword evidence="16" id="KW-1133">Transmembrane helix</keyword>
<gene>
    <name evidence="20" type="ORF">BRAFLDRAFT_89744</name>
</gene>
<feature type="domain" description="Sushi" evidence="19">
    <location>
        <begin position="586"/>
        <end position="645"/>
    </location>
</feature>
<name>C3ZRN6_BRAFL</name>
<feature type="binding site" evidence="15">
    <location>
        <position position="880"/>
    </location>
    <ligand>
        <name>ATP</name>
        <dbReference type="ChEBI" id="CHEBI:30616"/>
    </ligand>
</feature>
<keyword evidence="10 13" id="KW-1015">Disulfide bond</keyword>
<evidence type="ECO:0000256" key="16">
    <source>
        <dbReference type="SAM" id="Phobius"/>
    </source>
</evidence>
<dbReference type="InterPro" id="IPR001611">
    <property type="entry name" value="Leu-rich_rpt"/>
</dbReference>
<keyword evidence="6 15" id="KW-0547">Nucleotide-binding</keyword>
<evidence type="ECO:0008006" key="21">
    <source>
        <dbReference type="Google" id="ProtNLM"/>
    </source>
</evidence>
<dbReference type="PROSITE" id="PS50026">
    <property type="entry name" value="EGF_3"/>
    <property type="match status" value="1"/>
</dbReference>
<dbReference type="eggNOG" id="KOG0200">
    <property type="taxonomic scope" value="Eukaryota"/>
</dbReference>
<dbReference type="SMART" id="SM00032">
    <property type="entry name" value="CCP"/>
    <property type="match status" value="3"/>
</dbReference>
<dbReference type="Pfam" id="PF00084">
    <property type="entry name" value="Sushi"/>
    <property type="match status" value="3"/>
</dbReference>
<dbReference type="InterPro" id="IPR032675">
    <property type="entry name" value="LRR_dom_sf"/>
</dbReference>
<dbReference type="PROSITE" id="PS00107">
    <property type="entry name" value="PROTEIN_KINASE_ATP"/>
    <property type="match status" value="1"/>
</dbReference>
<dbReference type="InterPro" id="IPR000483">
    <property type="entry name" value="Cys-rich_flank_reg_C"/>
</dbReference>
<dbReference type="PROSITE" id="PS50923">
    <property type="entry name" value="SUSHI"/>
    <property type="match status" value="3"/>
</dbReference>
<dbReference type="SUPFAM" id="SSF49785">
    <property type="entry name" value="Galactose-binding domain-like"/>
    <property type="match status" value="1"/>
</dbReference>
<dbReference type="InterPro" id="IPR035976">
    <property type="entry name" value="Sushi/SCR/CCP_sf"/>
</dbReference>
<keyword evidence="16" id="KW-0472">Membrane</keyword>
<dbReference type="Pfam" id="PF13855">
    <property type="entry name" value="LRR_8"/>
    <property type="match status" value="3"/>
</dbReference>
<dbReference type="eggNOG" id="KOG4297">
    <property type="taxonomic scope" value="Eukaryota"/>
</dbReference>
<dbReference type="Gene3D" id="1.10.510.10">
    <property type="entry name" value="Transferase(Phosphotransferase) domain 1"/>
    <property type="match status" value="1"/>
</dbReference>
<dbReference type="InterPro" id="IPR000742">
    <property type="entry name" value="EGF"/>
</dbReference>
<comment type="subcellular location">
    <subcellularLocation>
        <location evidence="1">Membrane</location>
        <topology evidence="1">Single-pass type I membrane protein</topology>
    </subcellularLocation>
</comment>
<dbReference type="PROSITE" id="PS00022">
    <property type="entry name" value="EGF_1"/>
    <property type="match status" value="1"/>
</dbReference>
<evidence type="ECO:0000256" key="12">
    <source>
        <dbReference type="ARBA" id="ARBA00023180"/>
    </source>
</evidence>
<dbReference type="InterPro" id="IPR008266">
    <property type="entry name" value="Tyr_kinase_AS"/>
</dbReference>
<dbReference type="PROSITE" id="PS01186">
    <property type="entry name" value="EGF_2"/>
    <property type="match status" value="1"/>
</dbReference>
<feature type="disulfide bond" evidence="14">
    <location>
        <begin position="616"/>
        <end position="643"/>
    </location>
</feature>
<evidence type="ECO:0000256" key="2">
    <source>
        <dbReference type="ARBA" id="ARBA00022614"/>
    </source>
</evidence>
<dbReference type="EMBL" id="GG666666">
    <property type="protein sequence ID" value="EEN44836.1"/>
    <property type="molecule type" value="Genomic_DNA"/>
</dbReference>
<keyword evidence="8 15" id="KW-0067">ATP-binding</keyword>
<keyword evidence="11" id="KW-0675">Receptor</keyword>
<feature type="domain" description="Sushi" evidence="19">
    <location>
        <begin position="705"/>
        <end position="763"/>
    </location>
</feature>
<evidence type="ECO:0000256" key="7">
    <source>
        <dbReference type="ARBA" id="ARBA00022777"/>
    </source>
</evidence>
<evidence type="ECO:0000256" key="8">
    <source>
        <dbReference type="ARBA" id="ARBA00022840"/>
    </source>
</evidence>
<dbReference type="SUPFAM" id="SSF56112">
    <property type="entry name" value="Protein kinase-like (PK-like)"/>
    <property type="match status" value="1"/>
</dbReference>
<dbReference type="PROSITE" id="PS00109">
    <property type="entry name" value="PROTEIN_KINASE_TYR"/>
    <property type="match status" value="1"/>
</dbReference>
<feature type="disulfide bond" evidence="14">
    <location>
        <begin position="734"/>
        <end position="761"/>
    </location>
</feature>
<dbReference type="InterPro" id="IPR003591">
    <property type="entry name" value="Leu-rich_rpt_typical-subtyp"/>
</dbReference>
<dbReference type="SUPFAM" id="SSF52058">
    <property type="entry name" value="L domain-like"/>
    <property type="match status" value="1"/>
</dbReference>
<organism>
    <name type="scientific">Branchiostoma floridae</name>
    <name type="common">Florida lancelet</name>
    <name type="synonym">Amphioxus</name>
    <dbReference type="NCBI Taxonomy" id="7739"/>
    <lineage>
        <taxon>Eukaryota</taxon>
        <taxon>Metazoa</taxon>
        <taxon>Chordata</taxon>
        <taxon>Cephalochordata</taxon>
        <taxon>Leptocardii</taxon>
        <taxon>Amphioxiformes</taxon>
        <taxon>Branchiostomatidae</taxon>
        <taxon>Branchiostoma</taxon>
    </lineage>
</organism>
<comment type="caution">
    <text evidence="13">Lacks conserved residue(s) required for the propagation of feature annotation.</text>
</comment>
<evidence type="ECO:0000256" key="5">
    <source>
        <dbReference type="ARBA" id="ARBA00022737"/>
    </source>
</evidence>
<dbReference type="PANTHER" id="PTHR24366">
    <property type="entry name" value="IG(IMMUNOGLOBULIN) AND LRR(LEUCINE RICH REPEAT) DOMAINS"/>
    <property type="match status" value="1"/>
</dbReference>
<keyword evidence="3" id="KW-0808">Transferase</keyword>
<keyword evidence="9" id="KW-0829">Tyrosine-protein kinase</keyword>
<dbReference type="FunFam" id="1.10.510.10:FF:000554">
    <property type="entry name" value="Predicted protein"/>
    <property type="match status" value="1"/>
</dbReference>
<evidence type="ECO:0000256" key="11">
    <source>
        <dbReference type="ARBA" id="ARBA00023170"/>
    </source>
</evidence>
<dbReference type="SMART" id="SM00365">
    <property type="entry name" value="LRR_SD22"/>
    <property type="match status" value="6"/>
</dbReference>
<dbReference type="SMART" id="SM00082">
    <property type="entry name" value="LRRCT"/>
    <property type="match status" value="1"/>
</dbReference>
<proteinExistence type="predicted"/>
<dbReference type="Gene3D" id="2.10.70.10">
    <property type="entry name" value="Complement Module, domain 1"/>
    <property type="match status" value="3"/>
</dbReference>
<dbReference type="PROSITE" id="PS50011">
    <property type="entry name" value="PROTEIN_KINASE_DOM"/>
    <property type="match status" value="1"/>
</dbReference>
<sequence>MTPHSNTYIQHLLVRTGVQYRCGQVCNTGVTAGASANKDDKFHLGRRQGTRQSSSSMQRSRVTCRAAAVSVLGLLWVVMITAAFTCPETCSCGSNEQVYCIRRGLTVVPANIPLGTTVLYLDFNNIQDLSDADFGYLTRLELLDLSYNHIADLPDGVFSNLTSLVELLLHNNNISSLPTGVFSHLTSLRYLWLSDNHIADLPDGVFSHLTSLEQLFLEKNIISSLPTGVFSHLTRLVVLLMENNDISSLPSGVFSHLTSLFSLSLSGNHIADLPDGVFSNLTSLRDLYLHNNNISSLPTGVFSHLTSLGLLYLSGNHIADLPHGVFSNLTSLLQLHLHNNNISSLPTGVFSHLTSLGLLYLSGNHIADLPDGVFSHLTNLGVLHLENNNISSLPSGVFSRLTRLVRLHLDNNNISSLPSGVFSHLTSLQNLYIAGNPWRCDCSIHGLLTSARLRTSISDGPTCSSPHHMKGDALKATVTVDKVCLGRGDCTMGSADVTCACNVGWTGPFCGKGKLMVRVGPNENFTQNDQCGQSYDVGSALQFLNIEAHCDPPMYGRYVSVQAIPPVYRKTTILAMCEVEVYVTDICCDGTISIQNGKVTDTNGYCSGNEKIQFSCDPGYELAGKPSATCLKNGSWDAETPTCQRSCCNNTISITNGHITASNGYCSGNSIHFSCDVGYKLVGSSSAICQVDKHWDREIPTCQRICCDNTTEIINGLVNATDGYCFGNDMQFSCNPGYELVGRSLATCEDDGSWGREFPICRQQSLAFTQAIIGGTSAGITTALIVAAVFFMVFLRQRRRKRREDYQQPIELDFLPDDVAIHRRRMEEMVQLVPPRPQFPKLEVDPSRVTLGQRIGSGAFGLVYRAILTRDDRTEDVVVKTVKENASEDDKLSFLEEIRAVVDLGAHKNLLGLVNCCTVVRDHLYLITEFMPYGDLKSFLRKCREEENSDGPRDDIYNFEVMQMFQVARQIAGGMDHIARSRYVHGDLAARNVLVGERLKVKISDFGLAENIYQRGYRRQDRLQKVPVKWMAPERLQGGEAYTTQSDVWSYGIVLYEICTLGDHPYPDVAVRPYAAVLALATRLAPVIPYTGGQNRQESRLLRARVRQTCPTLGRHSTFYGSEYNRPTLDRHPAFYGPEYNRPTLDRHSAFYGPEYNRPNLDRHSAFYGPEYNRPNLDRHPTFYRPDYNSLTLDRHFAFY</sequence>